<dbReference type="EMBL" id="QBIY01013392">
    <property type="protein sequence ID" value="RXN05760.1"/>
    <property type="molecule type" value="Genomic_DNA"/>
</dbReference>
<keyword evidence="4" id="KW-0341">Growth regulation</keyword>
<comment type="subcellular location">
    <subcellularLocation>
        <location evidence="1">Secreted</location>
    </subcellularLocation>
</comment>
<dbReference type="PANTHER" id="PTHR10155:SF28">
    <property type="entry name" value="SUPPRESSOR OF CYTOKINE SIGNALING 6"/>
    <property type="match status" value="1"/>
</dbReference>
<dbReference type="PRINTS" id="PR00837">
    <property type="entry name" value="V5TPXLIKE"/>
</dbReference>
<dbReference type="STRING" id="84645.A0A498LBW3"/>
<keyword evidence="7" id="KW-0677">Repeat</keyword>
<dbReference type="CDD" id="cd10387">
    <property type="entry name" value="SH2_SOCS6"/>
    <property type="match status" value="1"/>
</dbReference>
<evidence type="ECO:0000256" key="5">
    <source>
        <dbReference type="ARBA" id="ARBA00022700"/>
    </source>
</evidence>
<proteinExistence type="predicted"/>
<evidence type="ECO:0000256" key="13">
    <source>
        <dbReference type="PROSITE-ProRule" id="PRU00191"/>
    </source>
</evidence>
<dbReference type="Pfam" id="PF07525">
    <property type="entry name" value="SOCS_box"/>
    <property type="match status" value="1"/>
</dbReference>
<evidence type="ECO:0000256" key="2">
    <source>
        <dbReference type="ARBA" id="ARBA00004906"/>
    </source>
</evidence>
<dbReference type="FunFam" id="1.10.750.20:FF:000002">
    <property type="entry name" value="Suppressor of cytokine signaling 2"/>
    <property type="match status" value="1"/>
</dbReference>
<dbReference type="GO" id="GO:0009968">
    <property type="term" value="P:negative regulation of signal transduction"/>
    <property type="evidence" value="ECO:0007669"/>
    <property type="project" value="UniProtKB-KW"/>
</dbReference>
<keyword evidence="10" id="KW-1015">Disulfide bond</keyword>
<keyword evidence="19" id="KW-1185">Reference proteome</keyword>
<dbReference type="GO" id="GO:0005576">
    <property type="term" value="C:extracellular region"/>
    <property type="evidence" value="ECO:0007669"/>
    <property type="project" value="UniProtKB-SubCell"/>
</dbReference>
<evidence type="ECO:0000256" key="11">
    <source>
        <dbReference type="ARBA" id="ARBA00053794"/>
    </source>
</evidence>
<dbReference type="SUPFAM" id="SSF55797">
    <property type="entry name" value="PR-1-like"/>
    <property type="match status" value="2"/>
</dbReference>
<comment type="function">
    <text evidence="11">SOCS family proteins form part of a classical negative feedback system that regulates cytokine signal transduction. May be a substrate recognition component of a SCF-like ECS (Elongin BC-CUL2/5-SOCS-box protein) E3 ubiquitin-protein ligase complex which mediates the ubiquitination and subsequent proteasomal degradation of target proteins. Regulates KIT degradation by ubiquitination of the tyrosine-phosphorylated receptor.</text>
</comment>
<dbReference type="SUPFAM" id="SSF158235">
    <property type="entry name" value="SOCS box-like"/>
    <property type="match status" value="1"/>
</dbReference>
<evidence type="ECO:0000313" key="18">
    <source>
        <dbReference type="EMBL" id="RXN05760.1"/>
    </source>
</evidence>
<dbReference type="Pfam" id="PF03815">
    <property type="entry name" value="LCCL"/>
    <property type="match status" value="2"/>
</dbReference>
<feature type="domain" description="LCCL" evidence="17">
    <location>
        <begin position="444"/>
        <end position="539"/>
    </location>
</feature>
<dbReference type="InterPro" id="IPR036860">
    <property type="entry name" value="SH2_dom_sf"/>
</dbReference>
<dbReference type="InterPro" id="IPR036609">
    <property type="entry name" value="LCCL_sf"/>
</dbReference>
<dbReference type="InterPro" id="IPR018244">
    <property type="entry name" value="Allrgn_V5/Tpx1_CS"/>
</dbReference>
<dbReference type="CDD" id="cd18813">
    <property type="entry name" value="CAP_CRISPLD1"/>
    <property type="match status" value="1"/>
</dbReference>
<evidence type="ECO:0000256" key="7">
    <source>
        <dbReference type="ARBA" id="ARBA00022737"/>
    </source>
</evidence>
<dbReference type="GO" id="GO:0016567">
    <property type="term" value="P:protein ubiquitination"/>
    <property type="evidence" value="ECO:0007669"/>
    <property type="project" value="UniProtKB-UniPathway"/>
</dbReference>
<keyword evidence="6" id="KW-0732">Signal</keyword>
<feature type="compositionally biased region" description="Basic residues" evidence="14">
    <location>
        <begin position="725"/>
        <end position="737"/>
    </location>
</feature>
<dbReference type="Gene3D" id="2.170.130.20">
    <property type="entry name" value="LCCL-like domain"/>
    <property type="match status" value="2"/>
</dbReference>
<feature type="region of interest" description="Disordered" evidence="14">
    <location>
        <begin position="704"/>
        <end position="743"/>
    </location>
</feature>
<feature type="region of interest" description="Disordered" evidence="14">
    <location>
        <begin position="756"/>
        <end position="786"/>
    </location>
</feature>
<dbReference type="InterPro" id="IPR000980">
    <property type="entry name" value="SH2"/>
</dbReference>
<dbReference type="InterPro" id="IPR036036">
    <property type="entry name" value="SOCS_box-like_dom_sf"/>
</dbReference>
<dbReference type="CDD" id="cd03740">
    <property type="entry name" value="SOCS_SOCS6"/>
    <property type="match status" value="1"/>
</dbReference>
<dbReference type="InterPro" id="IPR001283">
    <property type="entry name" value="CRISP-related"/>
</dbReference>
<dbReference type="GO" id="GO:0035556">
    <property type="term" value="P:intracellular signal transduction"/>
    <property type="evidence" value="ECO:0007669"/>
    <property type="project" value="InterPro"/>
</dbReference>
<evidence type="ECO:0000259" key="17">
    <source>
        <dbReference type="PROSITE" id="PS50820"/>
    </source>
</evidence>
<accession>A0A498LBW3</accession>
<dbReference type="Gene3D" id="3.40.33.10">
    <property type="entry name" value="CAP"/>
    <property type="match status" value="2"/>
</dbReference>
<dbReference type="PROSITE" id="PS50820">
    <property type="entry name" value="LCCL"/>
    <property type="match status" value="2"/>
</dbReference>
<dbReference type="Proteomes" id="UP000290572">
    <property type="component" value="Unassembled WGS sequence"/>
</dbReference>
<evidence type="ECO:0000256" key="14">
    <source>
        <dbReference type="SAM" id="MobiDB-lite"/>
    </source>
</evidence>
<dbReference type="GO" id="GO:0005942">
    <property type="term" value="C:phosphatidylinositol 3-kinase complex"/>
    <property type="evidence" value="ECO:0007669"/>
    <property type="project" value="TreeGrafter"/>
</dbReference>
<dbReference type="SUPFAM" id="SSF55550">
    <property type="entry name" value="SH2 domain"/>
    <property type="match status" value="1"/>
</dbReference>
<keyword evidence="5" id="KW-0734">Signal transduction inhibitor</keyword>
<dbReference type="InterPro" id="IPR014044">
    <property type="entry name" value="CAP_dom"/>
</dbReference>
<feature type="compositionally biased region" description="Acidic residues" evidence="14">
    <location>
        <begin position="399"/>
        <end position="410"/>
    </location>
</feature>
<gene>
    <name evidence="18" type="ORF">ROHU_033255</name>
</gene>
<evidence type="ECO:0000256" key="8">
    <source>
        <dbReference type="ARBA" id="ARBA00022786"/>
    </source>
</evidence>
<dbReference type="PANTHER" id="PTHR10155">
    <property type="entry name" value="PHOSPHATIDYLINOSITOL 3-KINASE REGULATORY SUBUNIT"/>
    <property type="match status" value="1"/>
</dbReference>
<evidence type="ECO:0000256" key="4">
    <source>
        <dbReference type="ARBA" id="ARBA00022604"/>
    </source>
</evidence>
<dbReference type="Gene3D" id="1.10.750.20">
    <property type="entry name" value="SOCS box"/>
    <property type="match status" value="1"/>
</dbReference>
<feature type="compositionally biased region" description="Basic and acidic residues" evidence="14">
    <location>
        <begin position="411"/>
        <end position="424"/>
    </location>
</feature>
<evidence type="ECO:0000259" key="16">
    <source>
        <dbReference type="PROSITE" id="PS50225"/>
    </source>
</evidence>
<feature type="domain" description="LCCL" evidence="17">
    <location>
        <begin position="545"/>
        <end position="636"/>
    </location>
</feature>
<dbReference type="SMART" id="SM00969">
    <property type="entry name" value="SOCS_box"/>
    <property type="match status" value="1"/>
</dbReference>
<dbReference type="FunFam" id="3.30.505.10:FF:000036">
    <property type="entry name" value="Suppressor of cytokine signaling 6"/>
    <property type="match status" value="1"/>
</dbReference>
<dbReference type="Pfam" id="PF00017">
    <property type="entry name" value="SH2"/>
    <property type="match status" value="1"/>
</dbReference>
<evidence type="ECO:0000256" key="12">
    <source>
        <dbReference type="ARBA" id="ARBA00070640"/>
    </source>
</evidence>
<dbReference type="SUPFAM" id="SSF69848">
    <property type="entry name" value="LCCL domain"/>
    <property type="match status" value="2"/>
</dbReference>
<evidence type="ECO:0000256" key="10">
    <source>
        <dbReference type="ARBA" id="ARBA00023157"/>
    </source>
</evidence>
<evidence type="ECO:0000313" key="19">
    <source>
        <dbReference type="Proteomes" id="UP000290572"/>
    </source>
</evidence>
<organism evidence="18 19">
    <name type="scientific">Labeo rohita</name>
    <name type="common">Indian major carp</name>
    <name type="synonym">Cyprinus rohita</name>
    <dbReference type="NCBI Taxonomy" id="84645"/>
    <lineage>
        <taxon>Eukaryota</taxon>
        <taxon>Metazoa</taxon>
        <taxon>Chordata</taxon>
        <taxon>Craniata</taxon>
        <taxon>Vertebrata</taxon>
        <taxon>Euteleostomi</taxon>
        <taxon>Actinopterygii</taxon>
        <taxon>Neopterygii</taxon>
        <taxon>Teleostei</taxon>
        <taxon>Ostariophysi</taxon>
        <taxon>Cypriniformes</taxon>
        <taxon>Cyprinidae</taxon>
        <taxon>Labeoninae</taxon>
        <taxon>Labeonini</taxon>
        <taxon>Labeo</taxon>
    </lineage>
</organism>
<comment type="pathway">
    <text evidence="2">Protein modification; protein ubiquitination.</text>
</comment>
<dbReference type="UniPathway" id="UPA00143"/>
<dbReference type="SMART" id="SM00253">
    <property type="entry name" value="SOCS"/>
    <property type="match status" value="1"/>
</dbReference>
<dbReference type="FunFam" id="3.40.33.10:FF:000001">
    <property type="entry name" value="Cysteine-rich secretory protein LCCL domain containing 1"/>
    <property type="match status" value="1"/>
</dbReference>
<dbReference type="PROSITE" id="PS50001">
    <property type="entry name" value="SH2"/>
    <property type="match status" value="1"/>
</dbReference>
<dbReference type="AlphaFoldDB" id="A0A498LBW3"/>
<feature type="region of interest" description="Disordered" evidence="14">
    <location>
        <begin position="397"/>
        <end position="444"/>
    </location>
</feature>
<dbReference type="InterPro" id="IPR035865">
    <property type="entry name" value="SOCS6_SH2"/>
</dbReference>
<dbReference type="InterPro" id="IPR035940">
    <property type="entry name" value="CAP_sf"/>
</dbReference>
<dbReference type="GO" id="GO:0005829">
    <property type="term" value="C:cytosol"/>
    <property type="evidence" value="ECO:0007669"/>
    <property type="project" value="UniProtKB-ARBA"/>
</dbReference>
<dbReference type="PROSITE" id="PS50225">
    <property type="entry name" value="SOCS"/>
    <property type="match status" value="1"/>
</dbReference>
<dbReference type="PROSITE" id="PS01010">
    <property type="entry name" value="CRISP_2"/>
    <property type="match status" value="1"/>
</dbReference>
<evidence type="ECO:0000256" key="9">
    <source>
        <dbReference type="ARBA" id="ARBA00022999"/>
    </source>
</evidence>
<dbReference type="Pfam" id="PF00188">
    <property type="entry name" value="CAP"/>
    <property type="match status" value="2"/>
</dbReference>
<dbReference type="SMART" id="SM00603">
    <property type="entry name" value="LCCL"/>
    <property type="match status" value="2"/>
</dbReference>
<dbReference type="GO" id="GO:0040008">
    <property type="term" value="P:regulation of growth"/>
    <property type="evidence" value="ECO:0007669"/>
    <property type="project" value="InterPro"/>
</dbReference>
<keyword evidence="3" id="KW-0964">Secreted</keyword>
<feature type="domain" description="SOCS box" evidence="16">
    <location>
        <begin position="1134"/>
        <end position="1183"/>
    </location>
</feature>
<dbReference type="SMART" id="SM00252">
    <property type="entry name" value="SH2"/>
    <property type="match status" value="1"/>
</dbReference>
<comment type="caution">
    <text evidence="18">The sequence shown here is derived from an EMBL/GenBank/DDBJ whole genome shotgun (WGS) entry which is preliminary data.</text>
</comment>
<protein>
    <recommendedName>
        <fullName evidence="12">Suppressor of cytokine signaling 6</fullName>
    </recommendedName>
</protein>
<keyword evidence="8" id="KW-0833">Ubl conjugation pathway</keyword>
<feature type="compositionally biased region" description="Low complexity" evidence="14">
    <location>
        <begin position="762"/>
        <end position="775"/>
    </location>
</feature>
<evidence type="ECO:0000256" key="3">
    <source>
        <dbReference type="ARBA" id="ARBA00022525"/>
    </source>
</evidence>
<evidence type="ECO:0000256" key="1">
    <source>
        <dbReference type="ARBA" id="ARBA00004613"/>
    </source>
</evidence>
<feature type="domain" description="SH2" evidence="15">
    <location>
        <begin position="1032"/>
        <end position="1139"/>
    </location>
</feature>
<evidence type="ECO:0000256" key="6">
    <source>
        <dbReference type="ARBA" id="ARBA00022729"/>
    </source>
</evidence>
<dbReference type="Gene3D" id="3.30.505.10">
    <property type="entry name" value="SH2 domain"/>
    <property type="match status" value="1"/>
</dbReference>
<evidence type="ECO:0000259" key="15">
    <source>
        <dbReference type="PROSITE" id="PS50001"/>
    </source>
</evidence>
<dbReference type="GO" id="GO:0046935">
    <property type="term" value="F:1-phosphatidylinositol-3-kinase regulator activity"/>
    <property type="evidence" value="ECO:0007669"/>
    <property type="project" value="TreeGrafter"/>
</dbReference>
<sequence length="1183" mass="133603">MENDGLASMPKSRRKRYISQGDMIAILDYHNQVRANVFPPAANMEYMLWDEGLARSAEAWAATCIWEHGPPYLLRYLGQNLSVRTGSYRSILQLVKPWYDEVRDYVFPYPRDCNPHCPMRCYGPMCTHYTQRTDTTLDFVTESCGSMKCGHEDLFSGFVLLVTVQTVVSMVIPNATHLEAILEKYMDKDEAWWQSKSRGKRAISQSDMQLILDLHNKLRGQVYPPASNMEYMAWDTELERSAEHWAHTCLWEHGPSHLLTRIGQNLGAHWGRDRPPTFHVQAWYDEVRDFSYPYPQECNPHCPYRCSGPVCTHYTQLVWATSNKIGCAINVCYNMNVWGMIWAKAVYLVCNYSPPGNWWGHAPYKHGTPCSACPPSYGGGCRNNLCYKDDGSHSHYTPETEENNYIEPEPEPVRSHDTHYRDETPTPSANENIERNEVTSTSQMSQQVACDTRLRDQCKGTTCNRYECPPGCLYNYGKVIGSSHYDMQSSICGSALHAGIIDDDGGWLDITRVGRRQRFSKSFKNGVQTLAKNQSANAFTVSNVPVKAVNCETTVAQFCPFKKPVRHCPRLYCPRNCLYDSYARVIGTRYYSDNSSICRAAIHAGVIRSDSGGYLDVMPVDKRRQYKGSYQNGITSERYGSRGPYVISYVMKKISLKTIRKSFSIKGKEENEFAVSQPDLAASFSAEDSLFGGCYSKDLVSSDLDNEDEKRPKVRSKSEGLMGTLKRRLSAKQKPKVKGGSPSVCSIDDDTFSSSSAPITLSDIKSQRSSRSTSVHSHHYSPTPWPLRPVNSEETCIKMDVKALMNSSDPSPALNGVRQDFLDLQREFRGSTDSLKITGRVPDHHSGAQNGDLHLEMDEEHVPVVIGLAAQDYIQYTMPLDDGLFPDDEGSRSFCLDATTPMDVVPQSEGCRSLHADEEPIDQDLLSPDIFMESSSVNQLFLNTANVLLQGSRLEAPLSPLLPPLPDSYLQRSFSGFGGTHAQVAERVMHHLNFDPNSAPGVQRVYDAVQNSGPMVVTSLTAELKKLAKQGWYWGPITRWEAEEKLTNLPDGSFLVRDSSDDRYLLSLSFRSQGKTLHTRIEHSNGSFSFYEQPDIEGHVSIVDLIDNSVKDSENGAFCYSRSRLPGSITYPVRLTNPVSRFMQVRSLQYLCRFVIRQYTRIDLIQKLPLPNKMKDYLQEKHY</sequence>
<keyword evidence="9 13" id="KW-0727">SH2 domain</keyword>
<dbReference type="InterPro" id="IPR001496">
    <property type="entry name" value="SOCS_box"/>
</dbReference>
<dbReference type="GO" id="GO:0046854">
    <property type="term" value="P:phosphatidylinositol phosphate biosynthetic process"/>
    <property type="evidence" value="ECO:0007669"/>
    <property type="project" value="TreeGrafter"/>
</dbReference>
<dbReference type="FunFam" id="2.170.130.20:FF:000001">
    <property type="entry name" value="Cysteine-rich secretory protein LCCL domain-containing 1"/>
    <property type="match status" value="2"/>
</dbReference>
<name>A0A498LBW3_LABRO</name>
<dbReference type="InterPro" id="IPR037345">
    <property type="entry name" value="SOCS6_SOCS"/>
</dbReference>
<dbReference type="InterPro" id="IPR004043">
    <property type="entry name" value="LCCL"/>
</dbReference>
<dbReference type="SMART" id="SM00198">
    <property type="entry name" value="SCP"/>
    <property type="match status" value="2"/>
</dbReference>
<reference evidence="18 19" key="1">
    <citation type="submission" date="2018-03" db="EMBL/GenBank/DDBJ databases">
        <title>Draft genome sequence of Rohu Carp (Labeo rohita).</title>
        <authorList>
            <person name="Das P."/>
            <person name="Kushwaha B."/>
            <person name="Joshi C.G."/>
            <person name="Kumar D."/>
            <person name="Nagpure N.S."/>
            <person name="Sahoo L."/>
            <person name="Das S.P."/>
            <person name="Bit A."/>
            <person name="Patnaik S."/>
            <person name="Meher P.K."/>
            <person name="Jayasankar P."/>
            <person name="Koringa P.G."/>
            <person name="Patel N.V."/>
            <person name="Hinsu A.T."/>
            <person name="Kumar R."/>
            <person name="Pandey M."/>
            <person name="Agarwal S."/>
            <person name="Srivastava S."/>
            <person name="Singh M."/>
            <person name="Iquebal M.A."/>
            <person name="Jaiswal S."/>
            <person name="Angadi U.B."/>
            <person name="Kumar N."/>
            <person name="Raza M."/>
            <person name="Shah T.M."/>
            <person name="Rai A."/>
            <person name="Jena J.K."/>
        </authorList>
    </citation>
    <scope>NUCLEOTIDE SEQUENCE [LARGE SCALE GENOMIC DNA]</scope>
    <source>
        <strain evidence="18">DASCIFA01</strain>
        <tissue evidence="18">Testis</tissue>
    </source>
</reference>